<evidence type="ECO:0000313" key="1">
    <source>
        <dbReference type="EMBL" id="VFK25728.1"/>
    </source>
</evidence>
<organism evidence="1">
    <name type="scientific">Candidatus Kentrum sp. MB</name>
    <dbReference type="NCBI Taxonomy" id="2138164"/>
    <lineage>
        <taxon>Bacteria</taxon>
        <taxon>Pseudomonadati</taxon>
        <taxon>Pseudomonadota</taxon>
        <taxon>Gammaproteobacteria</taxon>
        <taxon>Candidatus Kentrum</taxon>
    </lineage>
</organism>
<dbReference type="EMBL" id="CAADGH010000011">
    <property type="protein sequence ID" value="VFK74881.1"/>
    <property type="molecule type" value="Genomic_DNA"/>
</dbReference>
<sequence length="54" mass="6149">MIARRRMLGRNIAINRRKVTVLLTSVLRSIADLKTSGPVFPYTEIEDLSHCAQH</sequence>
<evidence type="ECO:0000313" key="2">
    <source>
        <dbReference type="EMBL" id="VFK29715.1"/>
    </source>
</evidence>
<dbReference type="AlphaFoldDB" id="A0A450X8Z3"/>
<protein>
    <submittedName>
        <fullName evidence="1">Uncharacterized protein</fullName>
    </submittedName>
</protein>
<name>A0A450X8Z3_9GAMM</name>
<gene>
    <name evidence="1" type="ORF">BECKMB1821G_GA0114241_101545</name>
    <name evidence="3" type="ORF">BECKMB1821H_GA0114242_101144</name>
    <name evidence="2" type="ORF">BECKMB1821I_GA0114274_101144</name>
</gene>
<proteinExistence type="predicted"/>
<evidence type="ECO:0000313" key="3">
    <source>
        <dbReference type="EMBL" id="VFK74881.1"/>
    </source>
</evidence>
<dbReference type="EMBL" id="CAADFO010000015">
    <property type="protein sequence ID" value="VFK25728.1"/>
    <property type="molecule type" value="Genomic_DNA"/>
</dbReference>
<dbReference type="EMBL" id="CAADFQ010000011">
    <property type="protein sequence ID" value="VFK29715.1"/>
    <property type="molecule type" value="Genomic_DNA"/>
</dbReference>
<accession>A0A450X8Z3</accession>
<reference evidence="1" key="1">
    <citation type="submission" date="2019-02" db="EMBL/GenBank/DDBJ databases">
        <authorList>
            <person name="Gruber-Vodicka R. H."/>
            <person name="Seah K. B. B."/>
        </authorList>
    </citation>
    <scope>NUCLEOTIDE SEQUENCE</scope>
    <source>
        <strain evidence="1">BECK_BZ197</strain>
        <strain evidence="3">BECK_BZ198</strain>
        <strain evidence="2">BECK_BZ199</strain>
    </source>
</reference>